<evidence type="ECO:0000313" key="2">
    <source>
        <dbReference type="Proteomes" id="UP000192639"/>
    </source>
</evidence>
<sequence length="208" mass="25120">MNYLNVVKAAIYFKDIDNMEKEYIQHMDTHKKEVEMIEIDSCAFKSDPLEVSYAEFEKLYRFFDSKYKMHNSTKDSITKKLRYESQRLPNVIDLLEERYNKGNGYIKSKTRSKLYVYLYKSLMQMLDVNLYFTRRDAIVNQVAFLKKAYSRYILKVSKSDATRITRIHRAFIASNRLFNELEEKYEKYKESIKKLKYIIDAIDQQYSR</sequence>
<dbReference type="AlphaFoldDB" id="A0A1Y1S9I3"/>
<dbReference type="EMBL" id="LWDP01000007">
    <property type="protein sequence ID" value="ORD94847.1"/>
    <property type="molecule type" value="Genomic_DNA"/>
</dbReference>
<name>A0A1Y1S9I3_9MICR</name>
<comment type="caution">
    <text evidence="1">The sequence shown here is derived from an EMBL/GenBank/DDBJ whole genome shotgun (WGS) entry which is preliminary data.</text>
</comment>
<keyword evidence="2" id="KW-1185">Reference proteome</keyword>
<evidence type="ECO:0000313" key="1">
    <source>
        <dbReference type="EMBL" id="ORD94847.1"/>
    </source>
</evidence>
<protein>
    <submittedName>
        <fullName evidence="1">Uncharacterized protein</fullName>
    </submittedName>
</protein>
<accession>A0A1Y1S9I3</accession>
<dbReference type="Proteomes" id="UP000192639">
    <property type="component" value="Unassembled WGS sequence"/>
</dbReference>
<proteinExistence type="predicted"/>
<gene>
    <name evidence="1" type="ORF">ECANGB1_2054</name>
</gene>
<organism evidence="1 2">
    <name type="scientific">Enterospora canceri</name>
    <dbReference type="NCBI Taxonomy" id="1081671"/>
    <lineage>
        <taxon>Eukaryota</taxon>
        <taxon>Fungi</taxon>
        <taxon>Fungi incertae sedis</taxon>
        <taxon>Microsporidia</taxon>
        <taxon>Enterocytozoonidae</taxon>
        <taxon>Enterospora</taxon>
    </lineage>
</organism>
<reference evidence="1 2" key="1">
    <citation type="journal article" date="2017" name="Environ. Microbiol.">
        <title>Decay of the glycolytic pathway and adaptation to intranuclear parasitism within Enterocytozoonidae microsporidia.</title>
        <authorList>
            <person name="Wiredu Boakye D."/>
            <person name="Jaroenlak P."/>
            <person name="Prachumwat A."/>
            <person name="Williams T.A."/>
            <person name="Bateman K.S."/>
            <person name="Itsathitphaisarn O."/>
            <person name="Sritunyalucksana K."/>
            <person name="Paszkiewicz K.H."/>
            <person name="Moore K.A."/>
            <person name="Stentiford G.D."/>
            <person name="Williams B.A."/>
        </authorList>
    </citation>
    <scope>NUCLEOTIDE SEQUENCE [LARGE SCALE GENOMIC DNA]</scope>
    <source>
        <strain evidence="1 2">GB1</strain>
    </source>
</reference>
<dbReference type="VEuPathDB" id="MicrosporidiaDB:ECANGB1_2054"/>